<gene>
    <name evidence="1" type="ORF">MPLG2_0900</name>
</gene>
<evidence type="ECO:0000313" key="1">
    <source>
        <dbReference type="EMBL" id="SPD85936.1"/>
    </source>
</evidence>
<dbReference type="AlphaFoldDB" id="A0A2N9JEY3"/>
<proteinExistence type="predicted"/>
<dbReference type="Proteomes" id="UP000238164">
    <property type="component" value="Chromosome 1"/>
</dbReference>
<dbReference type="EMBL" id="LT985188">
    <property type="protein sequence ID" value="SPD85936.1"/>
    <property type="molecule type" value="Genomic_DNA"/>
</dbReference>
<evidence type="ECO:0000313" key="2">
    <source>
        <dbReference type="Proteomes" id="UP000238164"/>
    </source>
</evidence>
<reference evidence="1 2" key="1">
    <citation type="submission" date="2018-02" db="EMBL/GenBank/DDBJ databases">
        <authorList>
            <person name="Cohen D.B."/>
            <person name="Kent A.D."/>
        </authorList>
    </citation>
    <scope>NUCLEOTIDE SEQUENCE [LARGE SCALE GENOMIC DNA]</scope>
    <source>
        <strain evidence="1">1</strain>
    </source>
</reference>
<dbReference type="KEGG" id="mgg:MPLG2_0900"/>
<organism evidence="1 2">
    <name type="scientific">Micropruina glycogenica</name>
    <dbReference type="NCBI Taxonomy" id="75385"/>
    <lineage>
        <taxon>Bacteria</taxon>
        <taxon>Bacillati</taxon>
        <taxon>Actinomycetota</taxon>
        <taxon>Actinomycetes</taxon>
        <taxon>Propionibacteriales</taxon>
        <taxon>Nocardioidaceae</taxon>
        <taxon>Micropruina</taxon>
    </lineage>
</organism>
<name>A0A2N9JEY3_9ACTN</name>
<accession>A0A2N9JEY3</accession>
<keyword evidence="2" id="KW-1185">Reference proteome</keyword>
<protein>
    <submittedName>
        <fullName evidence="1">Uncharacterized protein</fullName>
    </submittedName>
</protein>
<sequence>MSRPYNVSLPQRRAASLSALEAFLAAVSTLNDLALLRASQALSHGWSQGDCAVEGLAIAEQTGRIRGLDRRPSQPQVRRTRGQIAAAWFASRNLVHARTGVAATLGIDRTTPYRAVSAARSPQSAGSVQ</sequence>